<dbReference type="SUPFAM" id="SSF53756">
    <property type="entry name" value="UDP-Glycosyltransferase/glycogen phosphorylase"/>
    <property type="match status" value="1"/>
</dbReference>
<reference evidence="3 4" key="1">
    <citation type="submission" date="2023-08" db="EMBL/GenBank/DDBJ databases">
        <title>Achromobacter seleniivolatilans sp. nov., isolated from seleniferous soil.</title>
        <authorList>
            <person name="Zhang S."/>
            <person name="Li K."/>
            <person name="Peng J."/>
            <person name="Zhao Q."/>
            <person name="Wang H."/>
            <person name="Guo Y."/>
        </authorList>
    </citation>
    <scope>NUCLEOTIDE SEQUENCE [LARGE SCALE GENOMIC DNA]</scope>
    <source>
        <strain evidence="3 4">R39</strain>
    </source>
</reference>
<dbReference type="PANTHER" id="PTHR30160">
    <property type="entry name" value="TETRAACYLDISACCHARIDE 4'-KINASE-RELATED"/>
    <property type="match status" value="1"/>
</dbReference>
<accession>A0ABY9M1G7</accession>
<evidence type="ECO:0000256" key="1">
    <source>
        <dbReference type="ARBA" id="ARBA00022676"/>
    </source>
</evidence>
<name>A0ABY9M1G7_9BURK</name>
<dbReference type="CDD" id="cd03789">
    <property type="entry name" value="GT9_LPS_heptosyltransferase"/>
    <property type="match status" value="1"/>
</dbReference>
<keyword evidence="2 3" id="KW-0808">Transferase</keyword>
<keyword evidence="4" id="KW-1185">Reference proteome</keyword>
<keyword evidence="1 3" id="KW-0328">Glycosyltransferase</keyword>
<evidence type="ECO:0000313" key="3">
    <source>
        <dbReference type="EMBL" id="WMD20844.1"/>
    </source>
</evidence>
<dbReference type="RefSeq" id="WP_306944335.1">
    <property type="nucleotide sequence ID" value="NZ_CP132976.1"/>
</dbReference>
<dbReference type="GO" id="GO:0016757">
    <property type="term" value="F:glycosyltransferase activity"/>
    <property type="evidence" value="ECO:0007669"/>
    <property type="project" value="UniProtKB-KW"/>
</dbReference>
<dbReference type="Proteomes" id="UP001234798">
    <property type="component" value="Chromosome"/>
</dbReference>
<dbReference type="InterPro" id="IPR002201">
    <property type="entry name" value="Glyco_trans_9"/>
</dbReference>
<dbReference type="PANTHER" id="PTHR30160:SF1">
    <property type="entry name" value="LIPOPOLYSACCHARIDE 1,2-N-ACETYLGLUCOSAMINETRANSFERASE-RELATED"/>
    <property type="match status" value="1"/>
</dbReference>
<evidence type="ECO:0000313" key="4">
    <source>
        <dbReference type="Proteomes" id="UP001234798"/>
    </source>
</evidence>
<dbReference type="EC" id="2.4.-.-" evidence="3"/>
<evidence type="ECO:0000256" key="2">
    <source>
        <dbReference type="ARBA" id="ARBA00022679"/>
    </source>
</evidence>
<dbReference type="Gene3D" id="3.40.50.2000">
    <property type="entry name" value="Glycogen Phosphorylase B"/>
    <property type="match status" value="2"/>
</dbReference>
<protein>
    <submittedName>
        <fullName evidence="3">Glycosyltransferase family 9 protein</fullName>
        <ecNumber evidence="3">2.4.-.-</ecNumber>
    </submittedName>
</protein>
<proteinExistence type="predicted"/>
<gene>
    <name evidence="3" type="ORF">RAS12_00285</name>
</gene>
<organism evidence="3 4">
    <name type="scientific">Achromobacter seleniivolatilans</name>
    <dbReference type="NCBI Taxonomy" id="3047478"/>
    <lineage>
        <taxon>Bacteria</taxon>
        <taxon>Pseudomonadati</taxon>
        <taxon>Pseudomonadota</taxon>
        <taxon>Betaproteobacteria</taxon>
        <taxon>Burkholderiales</taxon>
        <taxon>Alcaligenaceae</taxon>
        <taxon>Achromobacter</taxon>
    </lineage>
</organism>
<dbReference type="EMBL" id="CP132976">
    <property type="protein sequence ID" value="WMD20844.1"/>
    <property type="molecule type" value="Genomic_DNA"/>
</dbReference>
<dbReference type="Pfam" id="PF01075">
    <property type="entry name" value="Glyco_transf_9"/>
    <property type="match status" value="1"/>
</dbReference>
<sequence>MSEVVVYIRSQPQFGDQIVAFPALYQLKSWWSSNRITVVARDDVGDIYRALPWVNEFVRATTFSDYVRSLKKETRVSVCLHHSSERYGLANLLRRPAVRLGFLNARISDRVWTHCHRKDTAEYIGLANLRLLASYQPVDAEPTMRQCFQALAARDLQTTPSSDVVMIPGGGSGAFKRWSLAHYLGLVDRLKGLLGRDARYLFVLGPQEEQERATLEAMRRPDISIAYRRSIPELSAIMLQARLVVANDCGPSHIAQSACVPYVGVFNAPNPEWFWSRPYSAAVVPQHHRDGINSITPDDVFGACRGVMPHAPSYLS</sequence>
<dbReference type="InterPro" id="IPR051199">
    <property type="entry name" value="LPS_LOS_Heptosyltrfase"/>
</dbReference>